<name>A0AA37V1E7_9BACT</name>
<comment type="caution">
    <text evidence="1">The sequence shown here is derived from an EMBL/GenBank/DDBJ whole genome shotgun (WGS) entry which is preliminary data.</text>
</comment>
<accession>A0AA37V1E7</accession>
<sequence>MADDDAPLPLDPHAVPDWLLGRWRLLRAESALDFAPGVCMDFRRGGRLLYSFSVEGHAQTVPLIYQVEGDVLRTDNPAATHAVETHYALGAGGVLVLDFSGARAWFVKET</sequence>
<protein>
    <submittedName>
        <fullName evidence="1">Uncharacterized protein</fullName>
    </submittedName>
</protein>
<dbReference type="AlphaFoldDB" id="A0AA37V1E7"/>
<reference evidence="1" key="1">
    <citation type="submission" date="2022-08" db="EMBL/GenBank/DDBJ databases">
        <title>Draft genome sequencing of Roseisolibacter agri AW1220.</title>
        <authorList>
            <person name="Tobiishi Y."/>
            <person name="Tonouchi A."/>
        </authorList>
    </citation>
    <scope>NUCLEOTIDE SEQUENCE</scope>
    <source>
        <strain evidence="1">AW1220</strain>
    </source>
</reference>
<dbReference type="RefSeq" id="WP_284348107.1">
    <property type="nucleotide sequence ID" value="NZ_BRXS01000001.1"/>
</dbReference>
<dbReference type="EMBL" id="BRXS01000001">
    <property type="protein sequence ID" value="GLC23667.1"/>
    <property type="molecule type" value="Genomic_DNA"/>
</dbReference>
<dbReference type="Proteomes" id="UP001161325">
    <property type="component" value="Unassembled WGS sequence"/>
</dbReference>
<proteinExistence type="predicted"/>
<evidence type="ECO:0000313" key="2">
    <source>
        <dbReference type="Proteomes" id="UP001161325"/>
    </source>
</evidence>
<gene>
    <name evidence="1" type="ORF">rosag_01800</name>
</gene>
<evidence type="ECO:0000313" key="1">
    <source>
        <dbReference type="EMBL" id="GLC23667.1"/>
    </source>
</evidence>
<organism evidence="1 2">
    <name type="scientific">Roseisolibacter agri</name>
    <dbReference type="NCBI Taxonomy" id="2014610"/>
    <lineage>
        <taxon>Bacteria</taxon>
        <taxon>Pseudomonadati</taxon>
        <taxon>Gemmatimonadota</taxon>
        <taxon>Gemmatimonadia</taxon>
        <taxon>Gemmatimonadales</taxon>
        <taxon>Gemmatimonadaceae</taxon>
        <taxon>Roseisolibacter</taxon>
    </lineage>
</organism>
<keyword evidence="2" id="KW-1185">Reference proteome</keyword>